<feature type="non-terminal residue" evidence="1">
    <location>
        <position position="9"/>
    </location>
</feature>
<proteinExistence type="predicted"/>
<organism evidence="1 2">
    <name type="scientific">Smittium mucronatum</name>
    <dbReference type="NCBI Taxonomy" id="133383"/>
    <lineage>
        <taxon>Eukaryota</taxon>
        <taxon>Fungi</taxon>
        <taxon>Fungi incertae sedis</taxon>
        <taxon>Zoopagomycota</taxon>
        <taxon>Kickxellomycotina</taxon>
        <taxon>Harpellomycetes</taxon>
        <taxon>Harpellales</taxon>
        <taxon>Legeriomycetaceae</taxon>
        <taxon>Smittium</taxon>
    </lineage>
</organism>
<name>A0A1R0H540_9FUNG</name>
<evidence type="ECO:0000313" key="2">
    <source>
        <dbReference type="Proteomes" id="UP000187455"/>
    </source>
</evidence>
<protein>
    <submittedName>
        <fullName evidence="1">Uncharacterized protein</fullName>
    </submittedName>
</protein>
<dbReference type="Proteomes" id="UP000187455">
    <property type="component" value="Unassembled WGS sequence"/>
</dbReference>
<reference evidence="1 2" key="1">
    <citation type="journal article" date="2016" name="Mol. Biol. Evol.">
        <title>Genome-Wide Survey of Gut Fungi (Harpellales) Reveals the First Horizontally Transferred Ubiquitin Gene from a Mosquito Host.</title>
        <authorList>
            <person name="Wang Y."/>
            <person name="White M.M."/>
            <person name="Kvist S."/>
            <person name="Moncalvo J.M."/>
        </authorList>
    </citation>
    <scope>NUCLEOTIDE SEQUENCE [LARGE SCALE GENOMIC DNA]</scope>
    <source>
        <strain evidence="1 2">ALG-7-W6</strain>
    </source>
</reference>
<sequence length="9" mass="962">MKNLLSLGS</sequence>
<evidence type="ECO:0000313" key="1">
    <source>
        <dbReference type="EMBL" id="OLY84279.1"/>
    </source>
</evidence>
<keyword evidence="2" id="KW-1185">Reference proteome</keyword>
<gene>
    <name evidence="1" type="ORF">AYI68_g1552</name>
</gene>
<accession>A0A1R0H540</accession>
<comment type="caution">
    <text evidence="1">The sequence shown here is derived from an EMBL/GenBank/DDBJ whole genome shotgun (WGS) entry which is preliminary data.</text>
</comment>
<dbReference type="EMBL" id="LSSL01000551">
    <property type="protein sequence ID" value="OLY84279.1"/>
    <property type="molecule type" value="Genomic_DNA"/>
</dbReference>